<dbReference type="EMBL" id="CP002696">
    <property type="protein sequence ID" value="AEE17767.1"/>
    <property type="molecule type" value="Genomic_DNA"/>
</dbReference>
<gene>
    <name evidence="2" type="ordered locus">Trebr_2358</name>
</gene>
<proteinExistence type="predicted"/>
<keyword evidence="3" id="KW-1185">Reference proteome</keyword>
<dbReference type="InterPro" id="IPR000551">
    <property type="entry name" value="MerR-type_HTH_dom"/>
</dbReference>
<organism evidence="2 3">
    <name type="scientific">Treponema brennaborense (strain DSM 12168 / CIP 105900 / DD5/3)</name>
    <dbReference type="NCBI Taxonomy" id="906968"/>
    <lineage>
        <taxon>Bacteria</taxon>
        <taxon>Pseudomonadati</taxon>
        <taxon>Spirochaetota</taxon>
        <taxon>Spirochaetia</taxon>
        <taxon>Spirochaetales</taxon>
        <taxon>Treponemataceae</taxon>
        <taxon>Treponema</taxon>
    </lineage>
</organism>
<dbReference type="Pfam" id="PF13411">
    <property type="entry name" value="MerR_1"/>
    <property type="match status" value="1"/>
</dbReference>
<dbReference type="STRING" id="906968.Trebr_2358"/>
<dbReference type="GO" id="GO:0003677">
    <property type="term" value="F:DNA binding"/>
    <property type="evidence" value="ECO:0007669"/>
    <property type="project" value="InterPro"/>
</dbReference>
<dbReference type="SMART" id="SM00422">
    <property type="entry name" value="HTH_MERR"/>
    <property type="match status" value="1"/>
</dbReference>
<protein>
    <submittedName>
        <fullName evidence="2">Regulatory protein MerR</fullName>
    </submittedName>
</protein>
<dbReference type="GO" id="GO:0006355">
    <property type="term" value="P:regulation of DNA-templated transcription"/>
    <property type="evidence" value="ECO:0007669"/>
    <property type="project" value="InterPro"/>
</dbReference>
<dbReference type="RefSeq" id="WP_013759468.1">
    <property type="nucleotide sequence ID" value="NC_015500.1"/>
</dbReference>
<sequence>MGRQGTRLMASYSIGEIEEITGVKAHVLRYWEDVIPGFAPRKDVSGRRVYSNRDVRMIMRLKYLIQERKFTIEGARSELIAESELYGASGRGSAETLEQIAEIRTLLTDAYLRVHRRNRGDSEGKNG</sequence>
<reference evidence="3" key="1">
    <citation type="submission" date="2011-04" db="EMBL/GenBank/DDBJ databases">
        <title>The complete genome of Treponema brennaborense DSM 12168.</title>
        <authorList>
            <person name="Lucas S."/>
            <person name="Han J."/>
            <person name="Lapidus A."/>
            <person name="Bruce D."/>
            <person name="Goodwin L."/>
            <person name="Pitluck S."/>
            <person name="Peters L."/>
            <person name="Kyrpides N."/>
            <person name="Mavromatis K."/>
            <person name="Ivanova N."/>
            <person name="Mikhailova N."/>
            <person name="Pagani I."/>
            <person name="Teshima H."/>
            <person name="Detter J.C."/>
            <person name="Tapia R."/>
            <person name="Han C."/>
            <person name="Land M."/>
            <person name="Hauser L."/>
            <person name="Markowitz V."/>
            <person name="Cheng J.-F."/>
            <person name="Hugenholtz P."/>
            <person name="Woyke T."/>
            <person name="Wu D."/>
            <person name="Gronow S."/>
            <person name="Wellnitz S."/>
            <person name="Brambilla E."/>
            <person name="Klenk H.-P."/>
            <person name="Eisen J.A."/>
        </authorList>
    </citation>
    <scope>NUCLEOTIDE SEQUENCE [LARGE SCALE GENOMIC DNA]</scope>
    <source>
        <strain evidence="3">DSM 12168 / CIP 105900 / DD5/3</strain>
    </source>
</reference>
<name>F4LMA1_TREBD</name>
<evidence type="ECO:0000259" key="1">
    <source>
        <dbReference type="PROSITE" id="PS50937"/>
    </source>
</evidence>
<dbReference type="InterPro" id="IPR009061">
    <property type="entry name" value="DNA-bd_dom_put_sf"/>
</dbReference>
<dbReference type="Proteomes" id="UP000006546">
    <property type="component" value="Chromosome"/>
</dbReference>
<dbReference type="KEGG" id="tbe:Trebr_2358"/>
<evidence type="ECO:0000313" key="2">
    <source>
        <dbReference type="EMBL" id="AEE17767.1"/>
    </source>
</evidence>
<dbReference type="AlphaFoldDB" id="F4LMA1"/>
<feature type="domain" description="HTH merR-type" evidence="1">
    <location>
        <begin position="11"/>
        <end position="81"/>
    </location>
</feature>
<dbReference type="HOGENOM" id="CLU_045945_4_2_12"/>
<dbReference type="Gene3D" id="1.10.1660.10">
    <property type="match status" value="1"/>
</dbReference>
<accession>F4LMA1</accession>
<dbReference type="eggNOG" id="COG0789">
    <property type="taxonomic scope" value="Bacteria"/>
</dbReference>
<dbReference type="SUPFAM" id="SSF46955">
    <property type="entry name" value="Putative DNA-binding domain"/>
    <property type="match status" value="1"/>
</dbReference>
<evidence type="ECO:0000313" key="3">
    <source>
        <dbReference type="Proteomes" id="UP000006546"/>
    </source>
</evidence>
<dbReference type="PROSITE" id="PS50937">
    <property type="entry name" value="HTH_MERR_2"/>
    <property type="match status" value="1"/>
</dbReference>